<evidence type="ECO:0000256" key="1">
    <source>
        <dbReference type="SAM" id="MobiDB-lite"/>
    </source>
</evidence>
<organism evidence="2 3">
    <name type="scientific">Diploscapter pachys</name>
    <dbReference type="NCBI Taxonomy" id="2018661"/>
    <lineage>
        <taxon>Eukaryota</taxon>
        <taxon>Metazoa</taxon>
        <taxon>Ecdysozoa</taxon>
        <taxon>Nematoda</taxon>
        <taxon>Chromadorea</taxon>
        <taxon>Rhabditida</taxon>
        <taxon>Rhabditina</taxon>
        <taxon>Rhabditomorpha</taxon>
        <taxon>Rhabditoidea</taxon>
        <taxon>Rhabditidae</taxon>
        <taxon>Diploscapter</taxon>
    </lineage>
</organism>
<keyword evidence="3" id="KW-1185">Reference proteome</keyword>
<evidence type="ECO:0000313" key="3">
    <source>
        <dbReference type="Proteomes" id="UP000218231"/>
    </source>
</evidence>
<evidence type="ECO:0000313" key="2">
    <source>
        <dbReference type="EMBL" id="PAV66838.1"/>
    </source>
</evidence>
<reference evidence="2 3" key="1">
    <citation type="journal article" date="2017" name="Curr. Biol.">
        <title>Genome architecture and evolution of a unichromosomal asexual nematode.</title>
        <authorList>
            <person name="Fradin H."/>
            <person name="Zegar C."/>
            <person name="Gutwein M."/>
            <person name="Lucas J."/>
            <person name="Kovtun M."/>
            <person name="Corcoran D."/>
            <person name="Baugh L.R."/>
            <person name="Kiontke K."/>
            <person name="Gunsalus K."/>
            <person name="Fitch D.H."/>
            <person name="Piano F."/>
        </authorList>
    </citation>
    <scope>NUCLEOTIDE SEQUENCE [LARGE SCALE GENOMIC DNA]</scope>
    <source>
        <strain evidence="2">PF1309</strain>
    </source>
</reference>
<dbReference type="EMBL" id="LIAE01010030">
    <property type="protein sequence ID" value="PAV66838.1"/>
    <property type="molecule type" value="Genomic_DNA"/>
</dbReference>
<dbReference type="Proteomes" id="UP000218231">
    <property type="component" value="Unassembled WGS sequence"/>
</dbReference>
<dbReference type="AlphaFoldDB" id="A0A2A2JYT1"/>
<sequence length="100" mass="10558">MAGTARPTHVVIPDVFRGPLRRGGMLAHPVPHPPNPVRTLGKRKAPEQRSGASSFIAGRSRERIPVSNWWYGGGEDSVHSSVVAPSPQGLSGAFGPAISE</sequence>
<gene>
    <name evidence="2" type="ORF">WR25_14826</name>
</gene>
<proteinExistence type="predicted"/>
<comment type="caution">
    <text evidence="2">The sequence shown here is derived from an EMBL/GenBank/DDBJ whole genome shotgun (WGS) entry which is preliminary data.</text>
</comment>
<accession>A0A2A2JYT1</accession>
<feature type="region of interest" description="Disordered" evidence="1">
    <location>
        <begin position="80"/>
        <end position="100"/>
    </location>
</feature>
<name>A0A2A2JYT1_9BILA</name>
<protein>
    <submittedName>
        <fullName evidence="2">Uncharacterized protein</fullName>
    </submittedName>
</protein>
<feature type="region of interest" description="Disordered" evidence="1">
    <location>
        <begin position="23"/>
        <end position="58"/>
    </location>
</feature>